<reference evidence="2 3" key="1">
    <citation type="submission" date="2019-12" db="EMBL/GenBank/DDBJ databases">
        <title>Novel species isolated from a subtropical stream in China.</title>
        <authorList>
            <person name="Lu H."/>
        </authorList>
    </citation>
    <scope>NUCLEOTIDE SEQUENCE [LARGE SCALE GENOMIC DNA]</scope>
    <source>
        <strain evidence="2 3">CY13W</strain>
    </source>
</reference>
<keyword evidence="3" id="KW-1185">Reference proteome</keyword>
<gene>
    <name evidence="2" type="ORF">GTP27_12530</name>
</gene>
<name>A0ABW9VL21_9BURK</name>
<dbReference type="EMBL" id="WWCM01000007">
    <property type="protein sequence ID" value="MYM40151.1"/>
    <property type="molecule type" value="Genomic_DNA"/>
</dbReference>
<feature type="compositionally biased region" description="Polar residues" evidence="1">
    <location>
        <begin position="88"/>
        <end position="104"/>
    </location>
</feature>
<organism evidence="2 3">
    <name type="scientific">Duganella qianjiadongensis</name>
    <dbReference type="NCBI Taxonomy" id="2692176"/>
    <lineage>
        <taxon>Bacteria</taxon>
        <taxon>Pseudomonadati</taxon>
        <taxon>Pseudomonadota</taxon>
        <taxon>Betaproteobacteria</taxon>
        <taxon>Burkholderiales</taxon>
        <taxon>Oxalobacteraceae</taxon>
        <taxon>Telluria group</taxon>
        <taxon>Duganella</taxon>
    </lineage>
</organism>
<evidence type="ECO:0000313" key="3">
    <source>
        <dbReference type="Proteomes" id="UP000478090"/>
    </source>
</evidence>
<evidence type="ECO:0000313" key="2">
    <source>
        <dbReference type="EMBL" id="MYM40151.1"/>
    </source>
</evidence>
<dbReference type="RefSeq" id="WP_161039501.1">
    <property type="nucleotide sequence ID" value="NZ_WWCM01000007.1"/>
</dbReference>
<proteinExistence type="predicted"/>
<sequence>MTKRSERNSRSTVRIGPRMSRGLYQLAKYVYGIKGVNFEDQLEELVEKDLDYQMKQKWFFHATSGKEGQYFEKLKKTVGDAGAFHPSSDGSDFDSNNPNQRGSE</sequence>
<protein>
    <submittedName>
        <fullName evidence="2">Uncharacterized protein</fullName>
    </submittedName>
</protein>
<evidence type="ECO:0000256" key="1">
    <source>
        <dbReference type="SAM" id="MobiDB-lite"/>
    </source>
</evidence>
<accession>A0ABW9VL21</accession>
<feature type="region of interest" description="Disordered" evidence="1">
    <location>
        <begin position="81"/>
        <end position="104"/>
    </location>
</feature>
<comment type="caution">
    <text evidence="2">The sequence shown here is derived from an EMBL/GenBank/DDBJ whole genome shotgun (WGS) entry which is preliminary data.</text>
</comment>
<dbReference type="Proteomes" id="UP000478090">
    <property type="component" value="Unassembled WGS sequence"/>
</dbReference>